<dbReference type="Pfam" id="PF13195">
    <property type="entry name" value="DUF4011"/>
    <property type="match status" value="1"/>
</dbReference>
<evidence type="ECO:0000259" key="7">
    <source>
        <dbReference type="Pfam" id="PF13087"/>
    </source>
</evidence>
<reference evidence="8" key="1">
    <citation type="submission" date="2020-10" db="EMBL/GenBank/DDBJ databases">
        <authorList>
            <person name="Gilroy R."/>
        </authorList>
    </citation>
    <scope>NUCLEOTIDE SEQUENCE</scope>
    <source>
        <strain evidence="8">6276</strain>
    </source>
</reference>
<evidence type="ECO:0000256" key="1">
    <source>
        <dbReference type="ARBA" id="ARBA00007913"/>
    </source>
</evidence>
<dbReference type="InterPro" id="IPR047187">
    <property type="entry name" value="SF1_C_Upf1"/>
</dbReference>
<evidence type="ECO:0000259" key="6">
    <source>
        <dbReference type="Pfam" id="PF13086"/>
    </source>
</evidence>
<feature type="domain" description="DNA2/NAM7 helicase helicase" evidence="6">
    <location>
        <begin position="1164"/>
        <end position="1202"/>
    </location>
</feature>
<dbReference type="Gene3D" id="3.40.50.300">
    <property type="entry name" value="P-loop containing nucleotide triphosphate hydrolases"/>
    <property type="match status" value="3"/>
</dbReference>
<dbReference type="InterPro" id="IPR041677">
    <property type="entry name" value="DNA2/NAM7_AAA_11"/>
</dbReference>
<dbReference type="GO" id="GO:0043139">
    <property type="term" value="F:5'-3' DNA helicase activity"/>
    <property type="evidence" value="ECO:0007669"/>
    <property type="project" value="TreeGrafter"/>
</dbReference>
<dbReference type="InterPro" id="IPR050534">
    <property type="entry name" value="Coronavir_polyprotein_1ab"/>
</dbReference>
<protein>
    <submittedName>
        <fullName evidence="8">DUF4011 domain-containing protein</fullName>
    </submittedName>
</protein>
<evidence type="ECO:0000313" key="8">
    <source>
        <dbReference type="EMBL" id="HIS35791.1"/>
    </source>
</evidence>
<reference evidence="8" key="2">
    <citation type="journal article" date="2021" name="PeerJ">
        <title>Extensive microbial diversity within the chicken gut microbiome revealed by metagenomics and culture.</title>
        <authorList>
            <person name="Gilroy R."/>
            <person name="Ravi A."/>
            <person name="Getino M."/>
            <person name="Pursley I."/>
            <person name="Horton D.L."/>
            <person name="Alikhan N.F."/>
            <person name="Baker D."/>
            <person name="Gharbi K."/>
            <person name="Hall N."/>
            <person name="Watson M."/>
            <person name="Adriaenssens E.M."/>
            <person name="Foster-Nyarko E."/>
            <person name="Jarju S."/>
            <person name="Secka A."/>
            <person name="Antonio M."/>
            <person name="Oren A."/>
            <person name="Chaudhuri R.R."/>
            <person name="La Ragione R."/>
            <person name="Hildebrand F."/>
            <person name="Pallen M.J."/>
        </authorList>
    </citation>
    <scope>NUCLEOTIDE SEQUENCE</scope>
    <source>
        <strain evidence="8">6276</strain>
    </source>
</reference>
<proteinExistence type="inferred from homology"/>
<keyword evidence="4" id="KW-0347">Helicase</keyword>
<dbReference type="Proteomes" id="UP000823928">
    <property type="component" value="Unassembled WGS sequence"/>
</dbReference>
<evidence type="ECO:0000256" key="2">
    <source>
        <dbReference type="ARBA" id="ARBA00022741"/>
    </source>
</evidence>
<dbReference type="PANTHER" id="PTHR43788">
    <property type="entry name" value="DNA2/NAM7 HELICASE FAMILY MEMBER"/>
    <property type="match status" value="1"/>
</dbReference>
<dbReference type="SUPFAM" id="SSF52540">
    <property type="entry name" value="P-loop containing nucleoside triphosphate hydrolases"/>
    <property type="match status" value="1"/>
</dbReference>
<dbReference type="CDD" id="cd18808">
    <property type="entry name" value="SF1_C_Upf1"/>
    <property type="match status" value="1"/>
</dbReference>
<evidence type="ECO:0000256" key="5">
    <source>
        <dbReference type="ARBA" id="ARBA00022840"/>
    </source>
</evidence>
<dbReference type="GO" id="GO:0016787">
    <property type="term" value="F:hydrolase activity"/>
    <property type="evidence" value="ECO:0007669"/>
    <property type="project" value="UniProtKB-KW"/>
</dbReference>
<dbReference type="InterPro" id="IPR041679">
    <property type="entry name" value="DNA2/NAM7-like_C"/>
</dbReference>
<comment type="caution">
    <text evidence="8">The sequence shown here is derived from an EMBL/GenBank/DDBJ whole genome shotgun (WGS) entry which is preliminary data.</text>
</comment>
<comment type="similarity">
    <text evidence="1">Belongs to the DNA2/NAM7 helicase family.</text>
</comment>
<name>A0A9D1EXY8_9BACT</name>
<dbReference type="PANTHER" id="PTHR43788:SF8">
    <property type="entry name" value="DNA-BINDING PROTEIN SMUBP-2"/>
    <property type="match status" value="1"/>
</dbReference>
<dbReference type="Pfam" id="PF13087">
    <property type="entry name" value="AAA_12"/>
    <property type="match status" value="1"/>
</dbReference>
<organism evidence="8 9">
    <name type="scientific">Candidatus Scatousia excrementigallinarum</name>
    <dbReference type="NCBI Taxonomy" id="2840935"/>
    <lineage>
        <taxon>Bacteria</taxon>
        <taxon>Candidatus Scatousia</taxon>
    </lineage>
</organism>
<feature type="domain" description="DNA2/NAM7 helicase-like C-terminal" evidence="7">
    <location>
        <begin position="1273"/>
        <end position="1434"/>
    </location>
</feature>
<keyword evidence="2" id="KW-0547">Nucleotide-binding</keyword>
<keyword evidence="5" id="KW-0067">ATP-binding</keyword>
<keyword evidence="3" id="KW-0378">Hydrolase</keyword>
<dbReference type="GO" id="GO:0005524">
    <property type="term" value="F:ATP binding"/>
    <property type="evidence" value="ECO:0007669"/>
    <property type="project" value="UniProtKB-KW"/>
</dbReference>
<evidence type="ECO:0000256" key="4">
    <source>
        <dbReference type="ARBA" id="ARBA00022806"/>
    </source>
</evidence>
<dbReference type="Pfam" id="PF13086">
    <property type="entry name" value="AAA_11"/>
    <property type="match status" value="1"/>
</dbReference>
<dbReference type="InterPro" id="IPR025103">
    <property type="entry name" value="DUF4011"/>
</dbReference>
<dbReference type="EMBL" id="DVIU01000084">
    <property type="protein sequence ID" value="HIS35791.1"/>
    <property type="molecule type" value="Genomic_DNA"/>
</dbReference>
<sequence>MEKETFQLYCDKVAAMNAGVPDWYKRANSIIGDYLRESTNYGYGNVLYNLLLPAHNLIKQEIDRHSVSSGLDVYELAAHLSASDRVEDYRFSAYLFAVCVAAVAFFGLDIDDSVCEDFDENELMNFNSAVSVMNETDPCKRQLLRYGIRLLDFSRNNQLVHFLQLKSSTVGLVAGDMHAALKNIMSAGARTYITGWRILNPRMVYHCKICGRTESFPYDFSAKKVQPARPCPICDANNTHNRKSLIPIKEKLTCLLGDEYICSCGAAISVADLEDVGYKCPKCGKCVKPESAPVISSADLRKGGKNEMFCAVGDFAAKETLRGLMNKSNNLERNFGLHVLYLACGFLRWRDANGTEYNSPMLLCPINLSADTSRDKYYFETDSSASGHIFEVNKTLIQMLASYSRTCSISLPELNENNIHSYFTLVRDSFLNADDNIRAIVRDWKIDRQFGIGLFHYQKLQLHYDMEENADKYLEHPIIRRLCGDSTAEIEQTTKIDRPSMKYMLLDADSSQEEVIRRAQEGQSFILQGPPGSGKSQTITNIIANALGAGKTVLFVTEKASARSVIIDNLQHCHVSGDKKLTEFVLDFDSFKKRSGAIGREPFVNELNRYIVPYSPTGGYDDRLLIDEEMTYKKIRQFMREAHGVYGGKNYLRLLNDMAPFAGYEELHANADLIPVDMANFAELCGVLEKYYGLATDCPAGIDYKNGVLRGCKGDESNTLYRAAISYRNICGKIADCITTLKSFGWQVGSDKDLLKECVTMLRRWADMPALTKQILEDINAKKLDGLIARAKNRMLLITRLSQHPGLNYGGMVVHDKVMALDTASLATQGKKYSSFFSRLSKKYRAWRESIFGCFKSNPMGTKYADALSALNMLTQYKDYYEQLESNLSQSGEDINLFGYESVNAEAWKKLIDDLNVAKAILADNNIAILNVGGNSSWALRFERSVYSSTCADIISLADSLDAAIDGEEREGNIIASYFETDVYSRYYPYCVATVHEIVDNRQYLALLYRLNLSLSDLRANGWLSILDEFIDEKEEDFSTVRGRLFKTYYINVINTFINDYHLDTLRDFTRSGHEKLLAKYGDIEKQLLSSGAKRIYETLKTYFKEAASHRHGGSLSAYPKLQSKAHYSIKRTILENWDYISHIKPCFMMSPLNVSQYIDIGITFDIVIFDEASQIFTEDALASIVRGRQVIIAGDSKQLPPCDFFRAGDSSQDDEDTYYDEDSNNEYSLLTTADSVLPDASVSLAWHYRSSDESLIHFANQAMDYNLITFPSAKHNPDDGVVFVSVPYSPNRCYVAGKGGSHTNPEEVDEIVNLIYSEMVHPTRGAFSIGVVAFSNAQASEIESKWEEFKQDPTKKANIEKWEKEHREEPLIFCNLDTVQGDERDTTIISICYSSDSNGKFILPYLGRIRLESGKKRINVAVTRARHRMIVVSMLDEYTLKNAINASSAPENNKAGANMLLGFIGYARRHGDERHTESGETESDIAKSVCGLLDEHNIAYDCEVGMSECKISIAIRDCQVQGDYCFGIIIDDPGRVDFDSVREYSRLTEQILSNKYGWKLYRIFPSSWINDYENEKAMLLENIRKATI</sequence>
<gene>
    <name evidence="8" type="ORF">IAC10_04080</name>
</gene>
<dbReference type="InterPro" id="IPR027417">
    <property type="entry name" value="P-loop_NTPase"/>
</dbReference>
<evidence type="ECO:0000313" key="9">
    <source>
        <dbReference type="Proteomes" id="UP000823928"/>
    </source>
</evidence>
<accession>A0A9D1EXY8</accession>
<evidence type="ECO:0000256" key="3">
    <source>
        <dbReference type="ARBA" id="ARBA00022801"/>
    </source>
</evidence>